<gene>
    <name evidence="1" type="ORF">NG799_28360</name>
</gene>
<accession>A0ABT2MZQ3</accession>
<evidence type="ECO:0000313" key="2">
    <source>
        <dbReference type="Proteomes" id="UP001525890"/>
    </source>
</evidence>
<proteinExistence type="predicted"/>
<sequence>MKPKFKDSVAWQQAEILMQPALIRVLDNIRKQLEDSSWEGSYEDVQTPFPGYLLCLKRGEAEHKFNVWELCFEVCFQNYSPTHAAPESRDVEIDGSLIDEEGEVDWNRLDEKAKQLVQDLFANLPKL</sequence>
<organism evidence="1 2">
    <name type="scientific">Laspinema palackyanum D2a</name>
    <dbReference type="NCBI Taxonomy" id="2953684"/>
    <lineage>
        <taxon>Bacteria</taxon>
        <taxon>Bacillati</taxon>
        <taxon>Cyanobacteriota</taxon>
        <taxon>Cyanophyceae</taxon>
        <taxon>Oscillatoriophycideae</taxon>
        <taxon>Oscillatoriales</taxon>
        <taxon>Laspinemataceae</taxon>
        <taxon>Laspinema</taxon>
        <taxon>Laspinema palackyanum</taxon>
    </lineage>
</organism>
<keyword evidence="2" id="KW-1185">Reference proteome</keyword>
<evidence type="ECO:0000313" key="1">
    <source>
        <dbReference type="EMBL" id="MCT7970234.1"/>
    </source>
</evidence>
<dbReference type="Proteomes" id="UP001525890">
    <property type="component" value="Unassembled WGS sequence"/>
</dbReference>
<name>A0ABT2MZQ3_9CYAN</name>
<dbReference type="EMBL" id="JAMXFF010000082">
    <property type="protein sequence ID" value="MCT7970234.1"/>
    <property type="molecule type" value="Genomic_DNA"/>
</dbReference>
<reference evidence="1 2" key="1">
    <citation type="journal article" date="2022" name="Front. Microbiol.">
        <title>High genomic differentiation and limited gene flow indicate recent cryptic speciation within the genus Laspinema (cyanobacteria).</title>
        <authorList>
            <person name="Stanojkovic A."/>
            <person name="Skoupy S."/>
            <person name="Skaloud P."/>
            <person name="Dvorak P."/>
        </authorList>
    </citation>
    <scope>NUCLEOTIDE SEQUENCE [LARGE SCALE GENOMIC DNA]</scope>
    <source>
        <strain evidence="1 2">D2a</strain>
    </source>
</reference>
<comment type="caution">
    <text evidence="1">The sequence shown here is derived from an EMBL/GenBank/DDBJ whole genome shotgun (WGS) entry which is preliminary data.</text>
</comment>
<dbReference type="RefSeq" id="WP_368009655.1">
    <property type="nucleotide sequence ID" value="NZ_JAMXFF010000082.1"/>
</dbReference>
<protein>
    <submittedName>
        <fullName evidence="1">Uncharacterized protein</fullName>
    </submittedName>
</protein>